<comment type="caution">
    <text evidence="5">Lacks conserved residue(s) required for the propagation of feature annotation.</text>
</comment>
<dbReference type="Proteomes" id="UP000630660">
    <property type="component" value="Unassembled WGS sequence"/>
</dbReference>
<dbReference type="GO" id="GO:0140359">
    <property type="term" value="F:ABC-type transporter activity"/>
    <property type="evidence" value="ECO:0007669"/>
    <property type="project" value="InterPro"/>
</dbReference>
<dbReference type="InterPro" id="IPR047817">
    <property type="entry name" value="ABC2_TM_bact-type"/>
</dbReference>
<feature type="transmembrane region" description="Helical" evidence="5">
    <location>
        <begin position="20"/>
        <end position="42"/>
    </location>
</feature>
<dbReference type="AlphaFoldDB" id="A0A9D5KA07"/>
<reference evidence="7" key="1">
    <citation type="submission" date="2019-11" db="EMBL/GenBank/DDBJ databases">
        <title>Microbial mats filling the niche in hypersaline microbial mats.</title>
        <authorList>
            <person name="Wong H.L."/>
            <person name="Macleod F.I."/>
            <person name="White R.A. III"/>
            <person name="Burns B.P."/>
        </authorList>
    </citation>
    <scope>NUCLEOTIDE SEQUENCE</scope>
    <source>
        <strain evidence="7">Bin_327</strain>
    </source>
</reference>
<keyword evidence="5" id="KW-0813">Transport</keyword>
<keyword evidence="5" id="KW-1003">Cell membrane</keyword>
<evidence type="ECO:0000256" key="4">
    <source>
        <dbReference type="ARBA" id="ARBA00023136"/>
    </source>
</evidence>
<dbReference type="InterPro" id="IPR000412">
    <property type="entry name" value="ABC_2_transport"/>
</dbReference>
<evidence type="ECO:0000256" key="5">
    <source>
        <dbReference type="RuleBase" id="RU361157"/>
    </source>
</evidence>
<evidence type="ECO:0000256" key="2">
    <source>
        <dbReference type="ARBA" id="ARBA00022692"/>
    </source>
</evidence>
<feature type="domain" description="ABC transmembrane type-2" evidence="6">
    <location>
        <begin position="13"/>
        <end position="245"/>
    </location>
</feature>
<comment type="caution">
    <text evidence="7">The sequence shown here is derived from an EMBL/GenBank/DDBJ whole genome shotgun (WGS) entry which is preliminary data.</text>
</comment>
<keyword evidence="2 5" id="KW-0812">Transmembrane</keyword>
<dbReference type="PROSITE" id="PS51012">
    <property type="entry name" value="ABC_TM2"/>
    <property type="match status" value="1"/>
</dbReference>
<dbReference type="EMBL" id="WJKJ01000257">
    <property type="protein sequence ID" value="MBD3365093.1"/>
    <property type="molecule type" value="Genomic_DNA"/>
</dbReference>
<gene>
    <name evidence="7" type="ORF">GF359_07745</name>
</gene>
<evidence type="ECO:0000256" key="3">
    <source>
        <dbReference type="ARBA" id="ARBA00022989"/>
    </source>
</evidence>
<dbReference type="PANTHER" id="PTHR43229">
    <property type="entry name" value="NODULATION PROTEIN J"/>
    <property type="match status" value="1"/>
</dbReference>
<comment type="subcellular location">
    <subcellularLocation>
        <location evidence="5">Cell membrane</location>
        <topology evidence="5">Multi-pass membrane protein</topology>
    </subcellularLocation>
    <subcellularLocation>
        <location evidence="1">Membrane</location>
        <topology evidence="1">Multi-pass membrane protein</topology>
    </subcellularLocation>
</comment>
<dbReference type="InterPro" id="IPR051784">
    <property type="entry name" value="Nod_factor_ABC_transporter"/>
</dbReference>
<dbReference type="GO" id="GO:0043190">
    <property type="term" value="C:ATP-binding cassette (ABC) transporter complex"/>
    <property type="evidence" value="ECO:0007669"/>
    <property type="project" value="InterPro"/>
</dbReference>
<accession>A0A9D5KA07</accession>
<dbReference type="InterPro" id="IPR013525">
    <property type="entry name" value="ABC2_TM"/>
</dbReference>
<evidence type="ECO:0000256" key="1">
    <source>
        <dbReference type="ARBA" id="ARBA00004141"/>
    </source>
</evidence>
<feature type="transmembrane region" description="Helical" evidence="5">
    <location>
        <begin position="131"/>
        <end position="155"/>
    </location>
</feature>
<evidence type="ECO:0000313" key="8">
    <source>
        <dbReference type="Proteomes" id="UP000630660"/>
    </source>
</evidence>
<comment type="similarity">
    <text evidence="5">Belongs to the ABC-2 integral membrane protein family.</text>
</comment>
<feature type="transmembrane region" description="Helical" evidence="5">
    <location>
        <begin position="220"/>
        <end position="245"/>
    </location>
</feature>
<feature type="transmembrane region" description="Helical" evidence="5">
    <location>
        <begin position="100"/>
        <end position="125"/>
    </location>
</feature>
<dbReference type="PRINTS" id="PR00164">
    <property type="entry name" value="ABC2TRNSPORT"/>
</dbReference>
<dbReference type="PANTHER" id="PTHR43229:SF2">
    <property type="entry name" value="NODULATION PROTEIN J"/>
    <property type="match status" value="1"/>
</dbReference>
<name>A0A9D5KA07_UNCW3</name>
<proteinExistence type="inferred from homology"/>
<evidence type="ECO:0000313" key="7">
    <source>
        <dbReference type="EMBL" id="MBD3365093.1"/>
    </source>
</evidence>
<protein>
    <recommendedName>
        <fullName evidence="5">Transport permease protein</fullName>
    </recommendedName>
</protein>
<organism evidence="7 8">
    <name type="scientific">candidate division WOR-3 bacterium</name>
    <dbReference type="NCBI Taxonomy" id="2052148"/>
    <lineage>
        <taxon>Bacteria</taxon>
        <taxon>Bacteria division WOR-3</taxon>
    </lineage>
</organism>
<feature type="transmembrane region" description="Helical" evidence="5">
    <location>
        <begin position="48"/>
        <end position="67"/>
    </location>
</feature>
<sequence>MRLRFLALIERNFSLIKRYLGWEAVWVFYSIVNALCIGFIGVTQGKAQVMYLVIGALVWGFLSLLFHELAEQVQWERWEGTIEYSFMAPMHRLAYLLGNCFYAIVYGVFRSALLLGVLALFLGLSFKGANILGALVVLVVSGLSFMGLGLIAAILPVLSTERGAQATHIFQALILLVSGVYYEIDVLPKWIQPVSVVSPATYTLRAIRAALLEGATFRELLPYILFLAGIGIVLVPVGFFIFTLAERWAKRKGKLKRNG</sequence>
<dbReference type="Pfam" id="PF01061">
    <property type="entry name" value="ABC2_membrane"/>
    <property type="match status" value="1"/>
</dbReference>
<evidence type="ECO:0000259" key="6">
    <source>
        <dbReference type="PROSITE" id="PS51012"/>
    </source>
</evidence>
<keyword evidence="4 5" id="KW-0472">Membrane</keyword>
<keyword evidence="3 5" id="KW-1133">Transmembrane helix</keyword>